<evidence type="ECO:0000313" key="5">
    <source>
        <dbReference type="Proteomes" id="UP000002051"/>
    </source>
</evidence>
<dbReference type="EMBL" id="CM001224">
    <property type="protein sequence ID" value="KEH18753.1"/>
    <property type="molecule type" value="Genomic_DNA"/>
</dbReference>
<organism evidence="2 5">
    <name type="scientific">Medicago truncatula</name>
    <name type="common">Barrel medic</name>
    <name type="synonym">Medicago tribuloides</name>
    <dbReference type="NCBI Taxonomy" id="3880"/>
    <lineage>
        <taxon>Eukaryota</taxon>
        <taxon>Viridiplantae</taxon>
        <taxon>Streptophyta</taxon>
        <taxon>Embryophyta</taxon>
        <taxon>Tracheophyta</taxon>
        <taxon>Spermatophyta</taxon>
        <taxon>Magnoliopsida</taxon>
        <taxon>eudicotyledons</taxon>
        <taxon>Gunneridae</taxon>
        <taxon>Pentapetalae</taxon>
        <taxon>rosids</taxon>
        <taxon>fabids</taxon>
        <taxon>Fabales</taxon>
        <taxon>Fabaceae</taxon>
        <taxon>Papilionoideae</taxon>
        <taxon>50 kb inversion clade</taxon>
        <taxon>NPAAA clade</taxon>
        <taxon>Hologalegina</taxon>
        <taxon>IRL clade</taxon>
        <taxon>Trifolieae</taxon>
        <taxon>Medicago</taxon>
    </lineage>
</organism>
<dbReference type="Gramene" id="rna45874">
    <property type="protein sequence ID" value="RHN39806.1"/>
    <property type="gene ID" value="gene45874"/>
</dbReference>
<feature type="transmembrane region" description="Helical" evidence="1">
    <location>
        <begin position="101"/>
        <end position="118"/>
    </location>
</feature>
<feature type="transmembrane region" description="Helical" evidence="1">
    <location>
        <begin position="72"/>
        <end position="89"/>
    </location>
</feature>
<keyword evidence="1" id="KW-0472">Membrane</keyword>
<feature type="transmembrane region" description="Helical" evidence="1">
    <location>
        <begin position="130"/>
        <end position="149"/>
    </location>
</feature>
<dbReference type="HOGENOM" id="CLU_1646255_0_0_1"/>
<dbReference type="PANTHER" id="PTHR34115">
    <property type="entry name" value="PROTEIN, PUTATIVE-RELATED"/>
    <property type="match status" value="1"/>
</dbReference>
<dbReference type="EMBL" id="PSQE01000008">
    <property type="protein sequence ID" value="RHN39806.1"/>
    <property type="molecule type" value="Genomic_DNA"/>
</dbReference>
<sequence length="161" mass="18712">MDDAVRARNHFRRSSSTPEVVLNVLNYNVQLCTTMSVENNHTLVPFVFSLLFGFLQLKYSQNPTIFQIHPKTIFVSIASSLAYCFLFWIRVKFAIHRITTLLEVFGSLSFISMVLMLLPNHTYWGEPLKYIAYTIWLLSHVVAFIIKTLRARRVMPPPLPY</sequence>
<reference evidence="2 5" key="1">
    <citation type="journal article" date="2011" name="Nature">
        <title>The Medicago genome provides insight into the evolution of rhizobial symbioses.</title>
        <authorList>
            <person name="Young N.D."/>
            <person name="Debelle F."/>
            <person name="Oldroyd G.E."/>
            <person name="Geurts R."/>
            <person name="Cannon S.B."/>
            <person name="Udvardi M.K."/>
            <person name="Benedito V.A."/>
            <person name="Mayer K.F."/>
            <person name="Gouzy J."/>
            <person name="Schoof H."/>
            <person name="Van de Peer Y."/>
            <person name="Proost S."/>
            <person name="Cook D.R."/>
            <person name="Meyers B.C."/>
            <person name="Spannagl M."/>
            <person name="Cheung F."/>
            <person name="De Mita S."/>
            <person name="Krishnakumar V."/>
            <person name="Gundlach H."/>
            <person name="Zhou S."/>
            <person name="Mudge J."/>
            <person name="Bharti A.K."/>
            <person name="Murray J.D."/>
            <person name="Naoumkina M.A."/>
            <person name="Rosen B."/>
            <person name="Silverstein K.A."/>
            <person name="Tang H."/>
            <person name="Rombauts S."/>
            <person name="Zhao P.X."/>
            <person name="Zhou P."/>
            <person name="Barbe V."/>
            <person name="Bardou P."/>
            <person name="Bechner M."/>
            <person name="Bellec A."/>
            <person name="Berger A."/>
            <person name="Berges H."/>
            <person name="Bidwell S."/>
            <person name="Bisseling T."/>
            <person name="Choisne N."/>
            <person name="Couloux A."/>
            <person name="Denny R."/>
            <person name="Deshpande S."/>
            <person name="Dai X."/>
            <person name="Doyle J.J."/>
            <person name="Dudez A.M."/>
            <person name="Farmer A.D."/>
            <person name="Fouteau S."/>
            <person name="Franken C."/>
            <person name="Gibelin C."/>
            <person name="Gish J."/>
            <person name="Goldstein S."/>
            <person name="Gonzalez A.J."/>
            <person name="Green P.J."/>
            <person name="Hallab A."/>
            <person name="Hartog M."/>
            <person name="Hua A."/>
            <person name="Humphray S.J."/>
            <person name="Jeong D.H."/>
            <person name="Jing Y."/>
            <person name="Jocker A."/>
            <person name="Kenton S.M."/>
            <person name="Kim D.J."/>
            <person name="Klee K."/>
            <person name="Lai H."/>
            <person name="Lang C."/>
            <person name="Lin S."/>
            <person name="Macmil S.L."/>
            <person name="Magdelenat G."/>
            <person name="Matthews L."/>
            <person name="McCorrison J."/>
            <person name="Monaghan E.L."/>
            <person name="Mun J.H."/>
            <person name="Najar F.Z."/>
            <person name="Nicholson C."/>
            <person name="Noirot C."/>
            <person name="O'Bleness M."/>
            <person name="Paule C.R."/>
            <person name="Poulain J."/>
            <person name="Prion F."/>
            <person name="Qin B."/>
            <person name="Qu C."/>
            <person name="Retzel E.F."/>
            <person name="Riddle C."/>
            <person name="Sallet E."/>
            <person name="Samain S."/>
            <person name="Samson N."/>
            <person name="Sanders I."/>
            <person name="Saurat O."/>
            <person name="Scarpelli C."/>
            <person name="Schiex T."/>
            <person name="Segurens B."/>
            <person name="Severin A.J."/>
            <person name="Sherrier D.J."/>
            <person name="Shi R."/>
            <person name="Sims S."/>
            <person name="Singer S.R."/>
            <person name="Sinharoy S."/>
            <person name="Sterck L."/>
            <person name="Viollet A."/>
            <person name="Wang B.B."/>
            <person name="Wang K."/>
            <person name="Wang M."/>
            <person name="Wang X."/>
            <person name="Warfsmann J."/>
            <person name="Weissenbach J."/>
            <person name="White D.D."/>
            <person name="White J.D."/>
            <person name="Wiley G.B."/>
            <person name="Wincker P."/>
            <person name="Xing Y."/>
            <person name="Yang L."/>
            <person name="Yao Z."/>
            <person name="Ying F."/>
            <person name="Zhai J."/>
            <person name="Zhou L."/>
            <person name="Zuber A."/>
            <person name="Denarie J."/>
            <person name="Dixon R.A."/>
            <person name="May G.D."/>
            <person name="Schwartz D.C."/>
            <person name="Rogers J."/>
            <person name="Quetier F."/>
            <person name="Town C.D."/>
            <person name="Roe B.A."/>
        </authorList>
    </citation>
    <scope>NUCLEOTIDE SEQUENCE [LARGE SCALE GENOMIC DNA]</scope>
    <source>
        <strain evidence="2">A17</strain>
        <strain evidence="4 5">cv. Jemalong A17</strain>
    </source>
</reference>
<keyword evidence="5" id="KW-1185">Reference proteome</keyword>
<dbReference type="EnsemblPlants" id="KEH18753">
    <property type="protein sequence ID" value="KEH18753"/>
    <property type="gene ID" value="MTR_8g028280"/>
</dbReference>
<dbReference type="PANTHER" id="PTHR34115:SF15">
    <property type="entry name" value="PROTEIN, PUTATIVE-RELATED"/>
    <property type="match status" value="1"/>
</dbReference>
<proteinExistence type="predicted"/>
<keyword evidence="1" id="KW-1133">Transmembrane helix</keyword>
<reference evidence="3" key="4">
    <citation type="journal article" date="2018" name="Nat. Plants">
        <title>Whole-genome landscape of Medicago truncatula symbiotic genes.</title>
        <authorList>
            <person name="Pecrix Y."/>
            <person name="Gamas P."/>
            <person name="Carrere S."/>
        </authorList>
    </citation>
    <scope>NUCLEOTIDE SEQUENCE</scope>
    <source>
        <tissue evidence="3">Leaves</tissue>
    </source>
</reference>
<dbReference type="Proteomes" id="UP000265566">
    <property type="component" value="Chromosome 8"/>
</dbReference>
<evidence type="ECO:0000256" key="1">
    <source>
        <dbReference type="SAM" id="Phobius"/>
    </source>
</evidence>
<protein>
    <submittedName>
        <fullName evidence="2">Transmembrane protein, putative</fullName>
    </submittedName>
</protein>
<name>A0A072TPH6_MEDTR</name>
<keyword evidence="1 2" id="KW-0812">Transmembrane</keyword>
<accession>A0A072TPH6</accession>
<reference evidence="4" key="3">
    <citation type="submission" date="2015-04" db="UniProtKB">
        <authorList>
            <consortium name="EnsemblPlants"/>
        </authorList>
    </citation>
    <scope>IDENTIFICATION</scope>
    <source>
        <strain evidence="4">cv. Jemalong A17</strain>
    </source>
</reference>
<evidence type="ECO:0000313" key="2">
    <source>
        <dbReference type="EMBL" id="KEH18753.1"/>
    </source>
</evidence>
<feature type="transmembrane region" description="Helical" evidence="1">
    <location>
        <begin position="43"/>
        <end position="60"/>
    </location>
</feature>
<dbReference type="AlphaFoldDB" id="A0A072TPH6"/>
<evidence type="ECO:0000313" key="4">
    <source>
        <dbReference type="EnsemblPlants" id="KEH18753"/>
    </source>
</evidence>
<evidence type="ECO:0000313" key="3">
    <source>
        <dbReference type="EMBL" id="RHN39806.1"/>
    </source>
</evidence>
<reference evidence="2 5" key="2">
    <citation type="journal article" date="2014" name="BMC Genomics">
        <title>An improved genome release (version Mt4.0) for the model legume Medicago truncatula.</title>
        <authorList>
            <person name="Tang H."/>
            <person name="Krishnakumar V."/>
            <person name="Bidwell S."/>
            <person name="Rosen B."/>
            <person name="Chan A."/>
            <person name="Zhou S."/>
            <person name="Gentzbittel L."/>
            <person name="Childs K.L."/>
            <person name="Yandell M."/>
            <person name="Gundlach H."/>
            <person name="Mayer K.F."/>
            <person name="Schwartz D.C."/>
            <person name="Town C.D."/>
        </authorList>
    </citation>
    <scope>GENOME REANNOTATION</scope>
    <source>
        <strain evidence="2">A17</strain>
        <strain evidence="4 5">cv. Jemalong A17</strain>
    </source>
</reference>
<dbReference type="Proteomes" id="UP000002051">
    <property type="component" value="Chromosome 8"/>
</dbReference>
<dbReference type="InterPro" id="IPR053258">
    <property type="entry name" value="Ca-permeable_cation_channel"/>
</dbReference>
<gene>
    <name evidence="2" type="ordered locus">MTR_8g028280</name>
    <name evidence="3" type="ORF">MtrunA17_Chr8g0347911</name>
</gene>